<dbReference type="EMBL" id="LAZR01059307">
    <property type="protein sequence ID" value="KKK68065.1"/>
    <property type="molecule type" value="Genomic_DNA"/>
</dbReference>
<sequence>MQATMNNPSRKAARRRTAGFTLVELLVVILIIMVLVAVLLPTISKVRTMVLCNKTQATINLIQGACEAYSRDLAVHAYPSAARFLVQGLTGIADNDDKPGYGWRRVPRGKVYGPYYGAEDLQVNSSGPVDWFVDAFDRPILYYVYESIGDGDPPPMGYKSSVAHDGPEDLQDYLKGPDGKYFRENYVLISRGPNGEWDPLYENGKWTRSDDITNLKIE</sequence>
<dbReference type="Pfam" id="PF07963">
    <property type="entry name" value="N_methyl"/>
    <property type="match status" value="1"/>
</dbReference>
<accession>A0A0F8Y3B1</accession>
<dbReference type="Gene3D" id="3.30.700.10">
    <property type="entry name" value="Glycoprotein, Type 4 Pilin"/>
    <property type="match status" value="1"/>
</dbReference>
<evidence type="ECO:0000256" key="1">
    <source>
        <dbReference type="ARBA" id="ARBA00022481"/>
    </source>
</evidence>
<dbReference type="GO" id="GO:0015627">
    <property type="term" value="C:type II protein secretion system complex"/>
    <property type="evidence" value="ECO:0007669"/>
    <property type="project" value="InterPro"/>
</dbReference>
<comment type="caution">
    <text evidence="3">The sequence shown here is derived from an EMBL/GenBank/DDBJ whole genome shotgun (WGS) entry which is preliminary data.</text>
</comment>
<dbReference type="InterPro" id="IPR012902">
    <property type="entry name" value="N_methyl_site"/>
</dbReference>
<dbReference type="PRINTS" id="PR00813">
    <property type="entry name" value="BCTERIALGSPG"/>
</dbReference>
<evidence type="ECO:0008006" key="4">
    <source>
        <dbReference type="Google" id="ProtNLM"/>
    </source>
</evidence>
<dbReference type="SUPFAM" id="SSF54523">
    <property type="entry name" value="Pili subunits"/>
    <property type="match status" value="1"/>
</dbReference>
<dbReference type="InterPro" id="IPR045584">
    <property type="entry name" value="Pilin-like"/>
</dbReference>
<evidence type="ECO:0000313" key="3">
    <source>
        <dbReference type="EMBL" id="KKK68065.1"/>
    </source>
</evidence>
<evidence type="ECO:0000256" key="2">
    <source>
        <dbReference type="SAM" id="Phobius"/>
    </source>
</evidence>
<name>A0A0F8Y3B1_9ZZZZ</name>
<dbReference type="PROSITE" id="PS00409">
    <property type="entry name" value="PROKAR_NTER_METHYL"/>
    <property type="match status" value="1"/>
</dbReference>
<dbReference type="InterPro" id="IPR000983">
    <property type="entry name" value="Bac_GSPG_pilin"/>
</dbReference>
<keyword evidence="2" id="KW-1133">Transmembrane helix</keyword>
<gene>
    <name evidence="3" type="ORF">LCGC14_2947790</name>
</gene>
<feature type="transmembrane region" description="Helical" evidence="2">
    <location>
        <begin position="21"/>
        <end position="43"/>
    </location>
</feature>
<keyword evidence="2" id="KW-0472">Membrane</keyword>
<proteinExistence type="predicted"/>
<dbReference type="AlphaFoldDB" id="A0A0F8Y3B1"/>
<reference evidence="3" key="1">
    <citation type="journal article" date="2015" name="Nature">
        <title>Complex archaea that bridge the gap between prokaryotes and eukaryotes.</title>
        <authorList>
            <person name="Spang A."/>
            <person name="Saw J.H."/>
            <person name="Jorgensen S.L."/>
            <person name="Zaremba-Niedzwiedzka K."/>
            <person name="Martijn J."/>
            <person name="Lind A.E."/>
            <person name="van Eijk R."/>
            <person name="Schleper C."/>
            <person name="Guy L."/>
            <person name="Ettema T.J."/>
        </authorList>
    </citation>
    <scope>NUCLEOTIDE SEQUENCE</scope>
</reference>
<protein>
    <recommendedName>
        <fullName evidence="4">Type II secretion system protein GspG C-terminal domain-containing protein</fullName>
    </recommendedName>
</protein>
<dbReference type="GO" id="GO:0015628">
    <property type="term" value="P:protein secretion by the type II secretion system"/>
    <property type="evidence" value="ECO:0007669"/>
    <property type="project" value="InterPro"/>
</dbReference>
<keyword evidence="1" id="KW-0488">Methylation</keyword>
<organism evidence="3">
    <name type="scientific">marine sediment metagenome</name>
    <dbReference type="NCBI Taxonomy" id="412755"/>
    <lineage>
        <taxon>unclassified sequences</taxon>
        <taxon>metagenomes</taxon>
        <taxon>ecological metagenomes</taxon>
    </lineage>
</organism>
<keyword evidence="2" id="KW-0812">Transmembrane</keyword>